<name>A0A7C8HZE7_9PLEO</name>
<dbReference type="EMBL" id="JAADJZ010000029">
    <property type="protein sequence ID" value="KAF2866157.1"/>
    <property type="molecule type" value="Genomic_DNA"/>
</dbReference>
<protein>
    <submittedName>
        <fullName evidence="2">Uncharacterized protein</fullName>
    </submittedName>
</protein>
<keyword evidence="3" id="KW-1185">Reference proteome</keyword>
<reference evidence="2 3" key="1">
    <citation type="submission" date="2020-01" db="EMBL/GenBank/DDBJ databases">
        <authorList>
            <consortium name="DOE Joint Genome Institute"/>
            <person name="Haridas S."/>
            <person name="Albert R."/>
            <person name="Binder M."/>
            <person name="Bloem J."/>
            <person name="Labutti K."/>
            <person name="Salamov A."/>
            <person name="Andreopoulos B."/>
            <person name="Baker S.E."/>
            <person name="Barry K."/>
            <person name="Bills G."/>
            <person name="Bluhm B.H."/>
            <person name="Cannon C."/>
            <person name="Castanera R."/>
            <person name="Culley D.E."/>
            <person name="Daum C."/>
            <person name="Ezra D."/>
            <person name="Gonzalez J.B."/>
            <person name="Henrissat B."/>
            <person name="Kuo A."/>
            <person name="Liang C."/>
            <person name="Lipzen A."/>
            <person name="Lutzoni F."/>
            <person name="Magnuson J."/>
            <person name="Mondo S."/>
            <person name="Nolan M."/>
            <person name="Ohm R."/>
            <person name="Pangilinan J."/>
            <person name="Park H.-J.H."/>
            <person name="Ramirez L."/>
            <person name="Alfaro M."/>
            <person name="Sun H."/>
            <person name="Tritt A."/>
            <person name="Yoshinaga Y."/>
            <person name="Zwiers L.-H.L."/>
            <person name="Turgeon B.G."/>
            <person name="Goodwin S.B."/>
            <person name="Spatafora J.W."/>
            <person name="Crous P.W."/>
            <person name="Grigoriev I.V."/>
        </authorList>
    </citation>
    <scope>NUCLEOTIDE SEQUENCE [LARGE SCALE GENOMIC DNA]</scope>
    <source>
        <strain evidence="2 3">CBS 611.86</strain>
    </source>
</reference>
<feature type="compositionally biased region" description="Polar residues" evidence="1">
    <location>
        <begin position="124"/>
        <end position="134"/>
    </location>
</feature>
<organism evidence="2 3">
    <name type="scientific">Massariosphaeria phaeospora</name>
    <dbReference type="NCBI Taxonomy" id="100035"/>
    <lineage>
        <taxon>Eukaryota</taxon>
        <taxon>Fungi</taxon>
        <taxon>Dikarya</taxon>
        <taxon>Ascomycota</taxon>
        <taxon>Pezizomycotina</taxon>
        <taxon>Dothideomycetes</taxon>
        <taxon>Pleosporomycetidae</taxon>
        <taxon>Pleosporales</taxon>
        <taxon>Pleosporales incertae sedis</taxon>
        <taxon>Massariosphaeria</taxon>
    </lineage>
</organism>
<evidence type="ECO:0000313" key="2">
    <source>
        <dbReference type="EMBL" id="KAF2866157.1"/>
    </source>
</evidence>
<evidence type="ECO:0000256" key="1">
    <source>
        <dbReference type="SAM" id="MobiDB-lite"/>
    </source>
</evidence>
<evidence type="ECO:0000313" key="3">
    <source>
        <dbReference type="Proteomes" id="UP000481861"/>
    </source>
</evidence>
<accession>A0A7C8HZE7</accession>
<dbReference type="Proteomes" id="UP000481861">
    <property type="component" value="Unassembled WGS sequence"/>
</dbReference>
<feature type="region of interest" description="Disordered" evidence="1">
    <location>
        <begin position="92"/>
        <end position="134"/>
    </location>
</feature>
<feature type="compositionally biased region" description="Basic and acidic residues" evidence="1">
    <location>
        <begin position="201"/>
        <end position="217"/>
    </location>
</feature>
<proteinExistence type="predicted"/>
<gene>
    <name evidence="2" type="ORF">BDV95DRAFT_612026</name>
</gene>
<dbReference type="AlphaFoldDB" id="A0A7C8HZE7"/>
<comment type="caution">
    <text evidence="2">The sequence shown here is derived from an EMBL/GenBank/DDBJ whole genome shotgun (WGS) entry which is preliminary data.</text>
</comment>
<sequence length="250" mass="26919">MLSEYTPADLADNDLGHLLETHHDNNMNTDTESDSDLVIVRKTSGLPKSTMTTCEVEEVTMTRTITFGASPATVSKVKDGPTFVDKALSRSDTPALKAASKPGIPNSPQDDFNHDPLFHRRTSGDTSIRSSTSTNLKLSRASTIPLNAAKKLVLKGATTAGSFVNERVCSWDAVVINIDRALTAVGAMTKAAVAPSTPKRKVSDSDKALKSAKRQPDAENGDEAKEEEVEFFVDGNLQVWGQEEAGERKT</sequence>
<feature type="region of interest" description="Disordered" evidence="1">
    <location>
        <begin position="195"/>
        <end position="227"/>
    </location>
</feature>